<feature type="chain" id="PRO_5010362171" evidence="1">
    <location>
        <begin position="20"/>
        <end position="729"/>
    </location>
</feature>
<dbReference type="EMBL" id="LSRX01002328">
    <property type="protein sequence ID" value="OLP75688.1"/>
    <property type="molecule type" value="Genomic_DNA"/>
</dbReference>
<name>A0A1Q9BYC4_SYMMI</name>
<evidence type="ECO:0000313" key="2">
    <source>
        <dbReference type="EMBL" id="OLP75688.1"/>
    </source>
</evidence>
<gene>
    <name evidence="2" type="ORF">AK812_SmicGene44475</name>
</gene>
<organism evidence="2 3">
    <name type="scientific">Symbiodinium microadriaticum</name>
    <name type="common">Dinoflagellate</name>
    <name type="synonym">Zooxanthella microadriatica</name>
    <dbReference type="NCBI Taxonomy" id="2951"/>
    <lineage>
        <taxon>Eukaryota</taxon>
        <taxon>Sar</taxon>
        <taxon>Alveolata</taxon>
        <taxon>Dinophyceae</taxon>
        <taxon>Suessiales</taxon>
        <taxon>Symbiodiniaceae</taxon>
        <taxon>Symbiodinium</taxon>
    </lineage>
</organism>
<accession>A0A1Q9BYC4</accession>
<protein>
    <submittedName>
        <fullName evidence="2">Uncharacterized protein</fullName>
    </submittedName>
</protein>
<comment type="caution">
    <text evidence="2">The sequence shown here is derived from an EMBL/GenBank/DDBJ whole genome shotgun (WGS) entry which is preliminary data.</text>
</comment>
<dbReference type="OrthoDB" id="408985at2759"/>
<keyword evidence="1" id="KW-0732">Signal</keyword>
<evidence type="ECO:0000313" key="3">
    <source>
        <dbReference type="Proteomes" id="UP000186817"/>
    </source>
</evidence>
<sequence>MAVHIGTGLSLLLTPLASALPLAPASCGPELTVSAHRARGKSAGADPADRDWVGDWLNEWVSELASQGRCKVRLKFHDVHIGKSFNVRSPKSQLNMAMSVASTLNAHALPCRRFAAISSSKFVEFYMCFTMHLPWLVLLPCVVSAHMRGVTSNTKFLDIQFLTEEDVDETIVLKVDSKRLATIRSGLEITYTSLPKTDGHLAQQTLRYVLHRYFLNQHGWLIKGLEPQNTSWTHQTQRIQKDWSSWLPSYLQKHFEAQMQRGTELSALAEMVAIIEDLVHKEAERQLQEIYEAMGKSTETVLDRSAALEVIDMYALVFLVARNISVADPVKNRKRLLGFRKKYHGFEEMHRWLEGLVEEHLTNSDSDSGVDFGRLKEVVWEVGDRYPEFNDQECQQLKRTLMDMEGGSRKPGRIPLADFYNKSNHNHWRFTESPEYLRDLGALDETDPQRPHVLLANYLSSFNNCLRATSLYAVCCRNPCEGLLASLEREVGAPYATPDQLAALVANLSTDTMAKRSSPEKFEAKLLERLRSIGNDDGQVPLHGRLFAQWMHHAFPRECPYPHAAGTTNPQTPDEWMKAMGKSTAISEEQKQEIVAAYCPSDPEAHQASKECHAETAELPWSDREELLAVHASVTATVHGATKTKEADCFGWFCLARRLVPGLAILLWHRKLAKLRHGLLLGFLSWIGIALELVDFRVVVASGLLYLLWQKATSSIVDKIETKTEKCEV</sequence>
<evidence type="ECO:0000256" key="1">
    <source>
        <dbReference type="SAM" id="SignalP"/>
    </source>
</evidence>
<dbReference type="Proteomes" id="UP000186817">
    <property type="component" value="Unassembled WGS sequence"/>
</dbReference>
<dbReference type="AlphaFoldDB" id="A0A1Q9BYC4"/>
<proteinExistence type="predicted"/>
<feature type="signal peptide" evidence="1">
    <location>
        <begin position="1"/>
        <end position="19"/>
    </location>
</feature>
<reference evidence="2 3" key="1">
    <citation type="submission" date="2016-02" db="EMBL/GenBank/DDBJ databases">
        <title>Genome analysis of coral dinoflagellate symbionts highlights evolutionary adaptations to a symbiotic lifestyle.</title>
        <authorList>
            <person name="Aranda M."/>
            <person name="Li Y."/>
            <person name="Liew Y.J."/>
            <person name="Baumgarten S."/>
            <person name="Simakov O."/>
            <person name="Wilson M."/>
            <person name="Piel J."/>
            <person name="Ashoor H."/>
            <person name="Bougouffa S."/>
            <person name="Bajic V.B."/>
            <person name="Ryu T."/>
            <person name="Ravasi T."/>
            <person name="Bayer T."/>
            <person name="Micklem G."/>
            <person name="Kim H."/>
            <person name="Bhak J."/>
            <person name="Lajeunesse T.C."/>
            <person name="Voolstra C.R."/>
        </authorList>
    </citation>
    <scope>NUCLEOTIDE SEQUENCE [LARGE SCALE GENOMIC DNA]</scope>
    <source>
        <strain evidence="2 3">CCMP2467</strain>
    </source>
</reference>
<keyword evidence="3" id="KW-1185">Reference proteome</keyword>